<dbReference type="FunFam" id="2.30.30.40:FF:000109">
    <property type="entry name" value="Peroxisomal biogenesis factor 13"/>
    <property type="match status" value="1"/>
</dbReference>
<dbReference type="InterPro" id="IPR045902">
    <property type="entry name" value="SANBR-like"/>
</dbReference>
<dbReference type="InterPro" id="IPR001452">
    <property type="entry name" value="SH3_domain"/>
</dbReference>
<dbReference type="GO" id="GO:0005778">
    <property type="term" value="C:peroxisomal membrane"/>
    <property type="evidence" value="ECO:0007669"/>
    <property type="project" value="UniProtKB-SubCell"/>
</dbReference>
<evidence type="ECO:0000256" key="11">
    <source>
        <dbReference type="ARBA" id="ARBA00029693"/>
    </source>
</evidence>
<dbReference type="InterPro" id="IPR011333">
    <property type="entry name" value="SKP1/BTB/POZ_sf"/>
</dbReference>
<organism evidence="18 19">
    <name type="scientific">Bagarius yarrelli</name>
    <name type="common">Goonch</name>
    <name type="synonym">Bagrus yarrelli</name>
    <dbReference type="NCBI Taxonomy" id="175774"/>
    <lineage>
        <taxon>Eukaryota</taxon>
        <taxon>Metazoa</taxon>
        <taxon>Chordata</taxon>
        <taxon>Craniata</taxon>
        <taxon>Vertebrata</taxon>
        <taxon>Euteleostomi</taxon>
        <taxon>Actinopterygii</taxon>
        <taxon>Neopterygii</taxon>
        <taxon>Teleostei</taxon>
        <taxon>Ostariophysi</taxon>
        <taxon>Siluriformes</taxon>
        <taxon>Sisoridae</taxon>
        <taxon>Sisorinae</taxon>
        <taxon>Bagarius</taxon>
    </lineage>
</organism>
<keyword evidence="10" id="KW-0576">Peroxisome</keyword>
<evidence type="ECO:0000256" key="14">
    <source>
        <dbReference type="ARBA" id="ARBA00063917"/>
    </source>
</evidence>
<dbReference type="CDD" id="cd00167">
    <property type="entry name" value="SANT"/>
    <property type="match status" value="1"/>
</dbReference>
<evidence type="ECO:0000256" key="16">
    <source>
        <dbReference type="SAM" id="MobiDB-lite"/>
    </source>
</evidence>
<evidence type="ECO:0000256" key="5">
    <source>
        <dbReference type="ARBA" id="ARBA00022692"/>
    </source>
</evidence>
<dbReference type="SMART" id="SM00326">
    <property type="entry name" value="SH3"/>
    <property type="match status" value="1"/>
</dbReference>
<dbReference type="Pfam" id="PF11822">
    <property type="entry name" value="BTB_SANBR"/>
    <property type="match status" value="1"/>
</dbReference>
<dbReference type="PANTHER" id="PTHR20946">
    <property type="entry name" value="SANT AND BTB DOMAIN REGULATOR OF CLASS SWITCH RECOMBINATION"/>
    <property type="match status" value="1"/>
</dbReference>
<feature type="region of interest" description="Disordered" evidence="16">
    <location>
        <begin position="1"/>
        <end position="48"/>
    </location>
</feature>
<evidence type="ECO:0000256" key="3">
    <source>
        <dbReference type="ARBA" id="ARBA00022443"/>
    </source>
</evidence>
<sequence length="943" mass="105607">MSQPPPKPWERRIPGAIGAPLNYRSTDFAPGNALTSSGPPSMTRLAPPIPPRPIQQTYRPAYSSFPSSYSPFSSSPYGGYSPYSPYSYSGLGYNRFTPEDVPPSRFVQQAEESSRGAFQSIESIVHAFSSVSMMLDATFSAVYNSFRAVLDVANHFSRLRVHFTKVLSAFALVRTLRYLYRRLQRMLGMRSGTEVEDLWEDSAATAVVPGGTNWASGEDDHVVARAEYDFTAASEEEISLQAGDMLNLAPKEQQPRVRGWLLASADGQTTGLVPANYVKILGKRRGKRQAELERLAQIQQEQQVLPSAPAQIMNRLYNLNNNFPYDNSLMVLDMVLRSLWGTTQPINWENVARLVPGFTPKECARRFDELKNAGSFPLVDEQCNQLTGASGSPSEPLSAYIRSTLDLTGDTGEPRTNQSMLSVSGVSVTPALRGDGAETENTASTEHGEKEDRGKSPVMVIHVCDEAKNLKQDFECPRDLLVREMRYFAEYLSMDSQRWEEVDISVHCDIQIFDWLMNYVKRNSEEDKPTLEPSNVISILISSEFLKMDALVEECIQYCHEHMSAIVATPCNMNCINSNLASRIALLFTHNQADDIKDKKDKFKSKVFQKKIEKLFDPCFKNPDSPGNAATLYRCGLCLKLLTKDTERKISCVPGKINIDDHGDIVYTHSRQKGWDVHEYLNSLFEELKSWVLVYWRIWGTINYLNCSCCKQVFLCCDLAQCRYHPEAVVYPGVGADSSEHGVGIYPCCKQRALRFDPAAMPTGCEMRDHVVNAAEPGDREGNVNFAQTRILNDLLLHRDTVCTSSSADTDRQSLKQHEQVQDCDITLDHAALSVNRAKEVTARQQALLSEDEDYTTGSEVTEDEVGDEDDTSKKQAVKKPRKPGKSLKRQVSSPSILHRERAGGDKGASKDSTPFTVSMQKSKWDSSRSMRFNQDAQREEGL</sequence>
<evidence type="ECO:0000256" key="10">
    <source>
        <dbReference type="ARBA" id="ARBA00023140"/>
    </source>
</evidence>
<protein>
    <recommendedName>
        <fullName evidence="12">Peroxisomal membrane protein PEX13</fullName>
    </recommendedName>
    <alternativeName>
        <fullName evidence="11">Peroxin-13</fullName>
    </alternativeName>
</protein>
<dbReference type="CDD" id="cd14733">
    <property type="entry name" value="BACK"/>
    <property type="match status" value="1"/>
</dbReference>
<evidence type="ECO:0000256" key="1">
    <source>
        <dbReference type="ARBA" id="ARBA00004585"/>
    </source>
</evidence>
<feature type="region of interest" description="Disordered" evidence="16">
    <location>
        <begin position="849"/>
        <end position="943"/>
    </location>
</feature>
<keyword evidence="9" id="KW-0472">Membrane</keyword>
<name>A0A556V4D1_BAGYA</name>
<dbReference type="PROSITE" id="PS50002">
    <property type="entry name" value="SH3"/>
    <property type="match status" value="1"/>
</dbReference>
<dbReference type="PANTHER" id="PTHR20946:SF0">
    <property type="entry name" value="SANT AND BTB DOMAIN REGULATOR OF CLASS SWITCH RECOMBINATION"/>
    <property type="match status" value="1"/>
</dbReference>
<accession>A0A556V4D1</accession>
<feature type="compositionally biased region" description="Polar residues" evidence="16">
    <location>
        <begin position="911"/>
        <end position="922"/>
    </location>
</feature>
<comment type="function">
    <text evidence="13">Component of the PEX13-PEX14 docking complex, a translocon channel that specifically mediates the import of peroxisomal cargo proteins bound to PEX5 receptor. The PEX13-PEX14 docking complex forms a large import pore which can be opened to a diameter of about 9 nm. Mechanistically, PEX5 receptor along with cargo proteins associates with the PEX14 subunit of the PEX13-PEX14 docking complex in the cytosol, leading to the insertion of the receptor into the organelle membrane with the concomitant translocation of the cargo into the peroxisome matrix. Involved in the import of PTS1- and PTS2-type containing proteins.</text>
</comment>
<keyword evidence="3 15" id="KW-0728">SH3 domain</keyword>
<feature type="region of interest" description="Disordered" evidence="16">
    <location>
        <begin position="430"/>
        <end position="455"/>
    </location>
</feature>
<dbReference type="InterPro" id="IPR001005">
    <property type="entry name" value="SANT/Myb"/>
</dbReference>
<keyword evidence="19" id="KW-1185">Reference proteome</keyword>
<comment type="caution">
    <text evidence="18">The sequence shown here is derived from an EMBL/GenBank/DDBJ whole genome shotgun (WGS) entry which is preliminary data.</text>
</comment>
<comment type="similarity">
    <text evidence="2">Belongs to the peroxin-13 family.</text>
</comment>
<evidence type="ECO:0000256" key="2">
    <source>
        <dbReference type="ARBA" id="ARBA00006033"/>
    </source>
</evidence>
<evidence type="ECO:0000256" key="8">
    <source>
        <dbReference type="ARBA" id="ARBA00023010"/>
    </source>
</evidence>
<dbReference type="Gene3D" id="2.30.30.40">
    <property type="entry name" value="SH3 Domains"/>
    <property type="match status" value="1"/>
</dbReference>
<dbReference type="SUPFAM" id="SSF50044">
    <property type="entry name" value="SH3-domain"/>
    <property type="match status" value="1"/>
</dbReference>
<keyword evidence="5" id="KW-0812">Transmembrane</keyword>
<keyword evidence="8" id="KW-0811">Translocation</keyword>
<dbReference type="EMBL" id="VCAZ01000117">
    <property type="protein sequence ID" value="TSU37056.1"/>
    <property type="molecule type" value="Genomic_DNA"/>
</dbReference>
<evidence type="ECO:0000256" key="7">
    <source>
        <dbReference type="ARBA" id="ARBA00022989"/>
    </source>
</evidence>
<proteinExistence type="inferred from homology"/>
<feature type="compositionally biased region" description="Basic and acidic residues" evidence="16">
    <location>
        <begin position="446"/>
        <end position="455"/>
    </location>
</feature>
<dbReference type="OrthoDB" id="550012at2759"/>
<feature type="compositionally biased region" description="Basic residues" evidence="16">
    <location>
        <begin position="876"/>
        <end position="889"/>
    </location>
</feature>
<evidence type="ECO:0000259" key="17">
    <source>
        <dbReference type="PROSITE" id="PS50002"/>
    </source>
</evidence>
<evidence type="ECO:0000313" key="18">
    <source>
        <dbReference type="EMBL" id="TSU37056.1"/>
    </source>
</evidence>
<dbReference type="Pfam" id="PF14604">
    <property type="entry name" value="SH3_9"/>
    <property type="match status" value="1"/>
</dbReference>
<dbReference type="InterPro" id="IPR021777">
    <property type="entry name" value="SANBR_BTB"/>
</dbReference>
<dbReference type="AlphaFoldDB" id="A0A556V4D1"/>
<dbReference type="InterPro" id="IPR007223">
    <property type="entry name" value="Peroxin-13_N"/>
</dbReference>
<dbReference type="Proteomes" id="UP000319801">
    <property type="component" value="Unassembled WGS sequence"/>
</dbReference>
<keyword evidence="7" id="KW-1133">Transmembrane helix</keyword>
<feature type="compositionally biased region" description="Acidic residues" evidence="16">
    <location>
        <begin position="850"/>
        <end position="871"/>
    </location>
</feature>
<evidence type="ECO:0000256" key="6">
    <source>
        <dbReference type="ARBA" id="ARBA00022927"/>
    </source>
</evidence>
<evidence type="ECO:0000256" key="15">
    <source>
        <dbReference type="PROSITE-ProRule" id="PRU00192"/>
    </source>
</evidence>
<dbReference type="InterPro" id="IPR036028">
    <property type="entry name" value="SH3-like_dom_sf"/>
</dbReference>
<comment type="subunit">
    <text evidence="14">Interacts (via SH3 domain) with PEX14 (via SH3-binding motif); forming the PEX13-PEX14 docking complex. Interacts with PEX19.</text>
</comment>
<dbReference type="Gene3D" id="3.30.710.10">
    <property type="entry name" value="Potassium Channel Kv1.1, Chain A"/>
    <property type="match status" value="1"/>
</dbReference>
<feature type="compositionally biased region" description="Basic and acidic residues" evidence="16">
    <location>
        <begin position="898"/>
        <end position="910"/>
    </location>
</feature>
<reference evidence="18 19" key="1">
    <citation type="journal article" date="2019" name="Genome Biol. Evol.">
        <title>Whole-Genome Sequencing of the Giant Devil Catfish, Bagarius yarrelli.</title>
        <authorList>
            <person name="Jiang W."/>
            <person name="Lv Y."/>
            <person name="Cheng L."/>
            <person name="Yang K."/>
            <person name="Chao B."/>
            <person name="Wang X."/>
            <person name="Li Y."/>
            <person name="Pan X."/>
            <person name="You X."/>
            <person name="Zhang Y."/>
            <person name="Yang J."/>
            <person name="Li J."/>
            <person name="Zhang X."/>
            <person name="Liu S."/>
            <person name="Sun C."/>
            <person name="Yang J."/>
            <person name="Shi Q."/>
        </authorList>
    </citation>
    <scope>NUCLEOTIDE SEQUENCE [LARGE SCALE GENOMIC DNA]</scope>
    <source>
        <strain evidence="18">JWS20170419001</strain>
        <tissue evidence="18">Muscle</tissue>
    </source>
</reference>
<dbReference type="CDD" id="cd11864">
    <property type="entry name" value="SH3_PEX13_eumet"/>
    <property type="match status" value="1"/>
</dbReference>
<comment type="subcellular location">
    <subcellularLocation>
        <location evidence="1">Peroxisome membrane</location>
        <topology evidence="1">Multi-pass membrane protein</topology>
    </subcellularLocation>
</comment>
<gene>
    <name evidence="18" type="ORF">Baya_12880</name>
</gene>
<feature type="domain" description="SH3" evidence="17">
    <location>
        <begin position="219"/>
        <end position="283"/>
    </location>
</feature>
<keyword evidence="4" id="KW-0813">Transport</keyword>
<evidence type="ECO:0000256" key="12">
    <source>
        <dbReference type="ARBA" id="ARBA00034535"/>
    </source>
</evidence>
<keyword evidence="6" id="KW-0653">Protein transport</keyword>
<evidence type="ECO:0000313" key="19">
    <source>
        <dbReference type="Proteomes" id="UP000319801"/>
    </source>
</evidence>
<evidence type="ECO:0000256" key="9">
    <source>
        <dbReference type="ARBA" id="ARBA00023136"/>
    </source>
</evidence>
<evidence type="ECO:0000256" key="13">
    <source>
        <dbReference type="ARBA" id="ARBA00056165"/>
    </source>
</evidence>
<dbReference type="Pfam" id="PF04088">
    <property type="entry name" value="Peroxin-13_N"/>
    <property type="match status" value="1"/>
</dbReference>
<dbReference type="GO" id="GO:0016560">
    <property type="term" value="P:protein import into peroxisome matrix, docking"/>
    <property type="evidence" value="ECO:0007669"/>
    <property type="project" value="InterPro"/>
</dbReference>
<evidence type="ECO:0000256" key="4">
    <source>
        <dbReference type="ARBA" id="ARBA00022448"/>
    </source>
</evidence>